<keyword evidence="12" id="KW-1185">Reference proteome</keyword>
<dbReference type="PATRIC" id="fig|1566026.4.peg.543"/>
<dbReference type="Gene3D" id="3.30.1150.10">
    <property type="match status" value="1"/>
</dbReference>
<evidence type="ECO:0000256" key="6">
    <source>
        <dbReference type="ARBA" id="ARBA00022692"/>
    </source>
</evidence>
<dbReference type="EMBL" id="JSVA01000010">
    <property type="protein sequence ID" value="KOF02861.1"/>
    <property type="molecule type" value="Genomic_DNA"/>
</dbReference>
<evidence type="ECO:0000256" key="5">
    <source>
        <dbReference type="ARBA" id="ARBA00022519"/>
    </source>
</evidence>
<organism evidence="11 12">
    <name type="scientific">Roseivirga seohaensis subsp. aquiponti</name>
    <dbReference type="NCBI Taxonomy" id="1566026"/>
    <lineage>
        <taxon>Bacteria</taxon>
        <taxon>Pseudomonadati</taxon>
        <taxon>Bacteroidota</taxon>
        <taxon>Cytophagia</taxon>
        <taxon>Cytophagales</taxon>
        <taxon>Roseivirgaceae</taxon>
        <taxon>Roseivirga</taxon>
    </lineage>
</organism>
<dbReference type="RefSeq" id="WP_053223821.1">
    <property type="nucleotide sequence ID" value="NZ_JSVA01000010.1"/>
</dbReference>
<evidence type="ECO:0000313" key="11">
    <source>
        <dbReference type="EMBL" id="KOF02861.1"/>
    </source>
</evidence>
<dbReference type="InterPro" id="IPR003538">
    <property type="entry name" value="TonB"/>
</dbReference>
<name>A0A0L8AKU4_9BACT</name>
<dbReference type="GO" id="GO:0015891">
    <property type="term" value="P:siderophore transport"/>
    <property type="evidence" value="ECO:0007669"/>
    <property type="project" value="InterPro"/>
</dbReference>
<dbReference type="AlphaFoldDB" id="A0A0L8AKU4"/>
<keyword evidence="7" id="KW-0653">Protein transport</keyword>
<evidence type="ECO:0000259" key="10">
    <source>
        <dbReference type="PROSITE" id="PS52015"/>
    </source>
</evidence>
<keyword evidence="9" id="KW-0472">Membrane</keyword>
<dbReference type="PROSITE" id="PS52015">
    <property type="entry name" value="TONB_CTD"/>
    <property type="match status" value="1"/>
</dbReference>
<keyword evidence="5" id="KW-0997">Cell inner membrane</keyword>
<reference evidence="12" key="1">
    <citation type="submission" date="2014-11" db="EMBL/GenBank/DDBJ databases">
        <title>Genome sequencing of Roseivirga sp. D-25.</title>
        <authorList>
            <person name="Selvaratnam C."/>
            <person name="Thevarajoo S."/>
            <person name="Goh K.M."/>
            <person name="Eee R."/>
            <person name="Chan K.-G."/>
            <person name="Chong C.S."/>
        </authorList>
    </citation>
    <scope>NUCLEOTIDE SEQUENCE [LARGE SCALE GENOMIC DNA]</scope>
    <source>
        <strain evidence="12">D-25</strain>
    </source>
</reference>
<evidence type="ECO:0000256" key="3">
    <source>
        <dbReference type="ARBA" id="ARBA00022448"/>
    </source>
</evidence>
<evidence type="ECO:0000256" key="9">
    <source>
        <dbReference type="ARBA" id="ARBA00023136"/>
    </source>
</evidence>
<dbReference type="Proteomes" id="UP000036908">
    <property type="component" value="Unassembled WGS sequence"/>
</dbReference>
<dbReference type="Pfam" id="PF03544">
    <property type="entry name" value="TonB_C"/>
    <property type="match status" value="1"/>
</dbReference>
<dbReference type="PANTHER" id="PTHR33446">
    <property type="entry name" value="PROTEIN TONB-RELATED"/>
    <property type="match status" value="1"/>
</dbReference>
<evidence type="ECO:0000313" key="12">
    <source>
        <dbReference type="Proteomes" id="UP000036908"/>
    </source>
</evidence>
<comment type="similarity">
    <text evidence="2">Belongs to the TonB family.</text>
</comment>
<evidence type="ECO:0000256" key="2">
    <source>
        <dbReference type="ARBA" id="ARBA00006555"/>
    </source>
</evidence>
<feature type="domain" description="TonB C-terminal" evidence="10">
    <location>
        <begin position="130"/>
        <end position="220"/>
    </location>
</feature>
<proteinExistence type="inferred from homology"/>
<keyword evidence="6" id="KW-0812">Transmembrane</keyword>
<keyword evidence="8" id="KW-1133">Transmembrane helix</keyword>
<gene>
    <name evidence="11" type="ORF">OB69_11285</name>
</gene>
<dbReference type="InterPro" id="IPR051045">
    <property type="entry name" value="TonB-dependent_transducer"/>
</dbReference>
<dbReference type="GO" id="GO:0030288">
    <property type="term" value="C:outer membrane-bounded periplasmic space"/>
    <property type="evidence" value="ECO:0007669"/>
    <property type="project" value="InterPro"/>
</dbReference>
<dbReference type="GO" id="GO:0031992">
    <property type="term" value="F:energy transducer activity"/>
    <property type="evidence" value="ECO:0007669"/>
    <property type="project" value="InterPro"/>
</dbReference>
<comment type="caution">
    <text evidence="11">The sequence shown here is derived from an EMBL/GenBank/DDBJ whole genome shotgun (WGS) entry which is preliminary data.</text>
</comment>
<dbReference type="GO" id="GO:0098797">
    <property type="term" value="C:plasma membrane protein complex"/>
    <property type="evidence" value="ECO:0007669"/>
    <property type="project" value="TreeGrafter"/>
</dbReference>
<evidence type="ECO:0000256" key="7">
    <source>
        <dbReference type="ARBA" id="ARBA00022927"/>
    </source>
</evidence>
<dbReference type="NCBIfam" id="TIGR01352">
    <property type="entry name" value="tonB_Cterm"/>
    <property type="match status" value="1"/>
</dbReference>
<dbReference type="PANTHER" id="PTHR33446:SF2">
    <property type="entry name" value="PROTEIN TONB"/>
    <property type="match status" value="1"/>
</dbReference>
<accession>A0A0L8AKU4</accession>
<dbReference type="InterPro" id="IPR037682">
    <property type="entry name" value="TonB_C"/>
</dbReference>
<sequence>METKKNTQVDIEGKRPLFLVIGLTVSLGISLAAFEYKTLPVEPFVLPYDSQDHRSFDEPPITIHEPPKPIQQPVLIEVPNVEELNEIVDFTFEIEPNNIENLVLDEIITEKAEKAEDPFIVLEKEASFPGGNEAWAKFLNKNFRYPRNAQKMGIEGKVILTFNVAANGEISDLKVVRGISKDCDAEAIRVLSKSPRWNPGEQRGIPVKSPRQVTIHFKLN</sequence>
<protein>
    <recommendedName>
        <fullName evidence="10">TonB C-terminal domain-containing protein</fullName>
    </recommendedName>
</protein>
<dbReference type="OrthoDB" id="9812355at2"/>
<dbReference type="InterPro" id="IPR006260">
    <property type="entry name" value="TonB/TolA_C"/>
</dbReference>
<dbReference type="SUPFAM" id="SSF74653">
    <property type="entry name" value="TolA/TonB C-terminal domain"/>
    <property type="match status" value="1"/>
</dbReference>
<dbReference type="GO" id="GO:0015031">
    <property type="term" value="P:protein transport"/>
    <property type="evidence" value="ECO:0007669"/>
    <property type="project" value="UniProtKB-KW"/>
</dbReference>
<keyword evidence="4" id="KW-1003">Cell membrane</keyword>
<dbReference type="GO" id="GO:0055085">
    <property type="term" value="P:transmembrane transport"/>
    <property type="evidence" value="ECO:0007669"/>
    <property type="project" value="InterPro"/>
</dbReference>
<evidence type="ECO:0000256" key="1">
    <source>
        <dbReference type="ARBA" id="ARBA00004383"/>
    </source>
</evidence>
<comment type="subcellular location">
    <subcellularLocation>
        <location evidence="1">Cell inner membrane</location>
        <topology evidence="1">Single-pass membrane protein</topology>
        <orientation evidence="1">Periplasmic side</orientation>
    </subcellularLocation>
</comment>
<keyword evidence="3" id="KW-0813">Transport</keyword>
<dbReference type="PRINTS" id="PR01374">
    <property type="entry name" value="TONBPROTEIN"/>
</dbReference>
<evidence type="ECO:0000256" key="8">
    <source>
        <dbReference type="ARBA" id="ARBA00022989"/>
    </source>
</evidence>
<evidence type="ECO:0000256" key="4">
    <source>
        <dbReference type="ARBA" id="ARBA00022475"/>
    </source>
</evidence>